<comment type="caution">
    <text evidence="5">The sequence shown here is derived from an EMBL/GenBank/DDBJ whole genome shotgun (WGS) entry which is preliminary data.</text>
</comment>
<dbReference type="PROSITE" id="PS50102">
    <property type="entry name" value="RRM"/>
    <property type="match status" value="1"/>
</dbReference>
<reference evidence="5" key="2">
    <citation type="submission" date="2020-06" db="EMBL/GenBank/DDBJ databases">
        <title>Helianthus annuus Genome sequencing and assembly Release 2.</title>
        <authorList>
            <person name="Gouzy J."/>
            <person name="Langlade N."/>
            <person name="Munos S."/>
        </authorList>
    </citation>
    <scope>NUCLEOTIDE SEQUENCE</scope>
    <source>
        <tissue evidence="5">Leaves</tissue>
    </source>
</reference>
<sequence>MKKNVLSGKRKKKNERELELKQKFEQSMKEAVDKSQGLNLYVKKLDDTVTDESLREYFAPFGTITSCKVMRDPNGTSKANVYVS</sequence>
<dbReference type="Proteomes" id="UP000215914">
    <property type="component" value="Unassembled WGS sequence"/>
</dbReference>
<dbReference type="InterPro" id="IPR000504">
    <property type="entry name" value="RRM_dom"/>
</dbReference>
<dbReference type="Pfam" id="PF00076">
    <property type="entry name" value="RRM_1"/>
    <property type="match status" value="1"/>
</dbReference>
<dbReference type="InterPro" id="IPR035979">
    <property type="entry name" value="RBD_domain_sf"/>
</dbReference>
<organism evidence="5 6">
    <name type="scientific">Helianthus annuus</name>
    <name type="common">Common sunflower</name>
    <dbReference type="NCBI Taxonomy" id="4232"/>
    <lineage>
        <taxon>Eukaryota</taxon>
        <taxon>Viridiplantae</taxon>
        <taxon>Streptophyta</taxon>
        <taxon>Embryophyta</taxon>
        <taxon>Tracheophyta</taxon>
        <taxon>Spermatophyta</taxon>
        <taxon>Magnoliopsida</taxon>
        <taxon>eudicotyledons</taxon>
        <taxon>Gunneridae</taxon>
        <taxon>Pentapetalae</taxon>
        <taxon>asterids</taxon>
        <taxon>campanulids</taxon>
        <taxon>Asterales</taxon>
        <taxon>Asteraceae</taxon>
        <taxon>Asteroideae</taxon>
        <taxon>Heliantheae alliance</taxon>
        <taxon>Heliantheae</taxon>
        <taxon>Helianthus</taxon>
    </lineage>
</organism>
<keyword evidence="6" id="KW-1185">Reference proteome</keyword>
<evidence type="ECO:0000256" key="1">
    <source>
        <dbReference type="ARBA" id="ARBA00022737"/>
    </source>
</evidence>
<keyword evidence="1" id="KW-0677">Repeat</keyword>
<dbReference type="Gramene" id="mRNA:HanXRQr2_Chr12g0553891">
    <property type="protein sequence ID" value="mRNA:HanXRQr2_Chr12g0553891"/>
    <property type="gene ID" value="HanXRQr2_Chr12g0553891"/>
</dbReference>
<feature type="domain" description="RRM" evidence="4">
    <location>
        <begin position="38"/>
        <end position="84"/>
    </location>
</feature>
<dbReference type="AlphaFoldDB" id="A0A9K3HIS5"/>
<dbReference type="GO" id="GO:0003723">
    <property type="term" value="F:RNA binding"/>
    <property type="evidence" value="ECO:0007669"/>
    <property type="project" value="UniProtKB-UniRule"/>
</dbReference>
<evidence type="ECO:0000313" key="6">
    <source>
        <dbReference type="Proteomes" id="UP000215914"/>
    </source>
</evidence>
<evidence type="ECO:0000256" key="3">
    <source>
        <dbReference type="PROSITE-ProRule" id="PRU00176"/>
    </source>
</evidence>
<evidence type="ECO:0000259" key="4">
    <source>
        <dbReference type="PROSITE" id="PS50102"/>
    </source>
</evidence>
<dbReference type="EMBL" id="MNCJ02000327">
    <property type="protein sequence ID" value="KAF5778975.1"/>
    <property type="molecule type" value="Genomic_DNA"/>
</dbReference>
<accession>A0A9K3HIS5</accession>
<protein>
    <submittedName>
        <fullName evidence="5">RNA recognition motif domain, nucleotide-binding alpha-beta plait domain superfamily</fullName>
    </submittedName>
</protein>
<reference evidence="5" key="1">
    <citation type="journal article" date="2017" name="Nature">
        <title>The sunflower genome provides insights into oil metabolism, flowering and Asterid evolution.</title>
        <authorList>
            <person name="Badouin H."/>
            <person name="Gouzy J."/>
            <person name="Grassa C.J."/>
            <person name="Murat F."/>
            <person name="Staton S.E."/>
            <person name="Cottret L."/>
            <person name="Lelandais-Briere C."/>
            <person name="Owens G.L."/>
            <person name="Carrere S."/>
            <person name="Mayjonade B."/>
            <person name="Legrand L."/>
            <person name="Gill N."/>
            <person name="Kane N.C."/>
            <person name="Bowers J.E."/>
            <person name="Hubner S."/>
            <person name="Bellec A."/>
            <person name="Berard A."/>
            <person name="Berges H."/>
            <person name="Blanchet N."/>
            <person name="Boniface M.C."/>
            <person name="Brunel D."/>
            <person name="Catrice O."/>
            <person name="Chaidir N."/>
            <person name="Claudel C."/>
            <person name="Donnadieu C."/>
            <person name="Faraut T."/>
            <person name="Fievet G."/>
            <person name="Helmstetter N."/>
            <person name="King M."/>
            <person name="Knapp S.J."/>
            <person name="Lai Z."/>
            <person name="Le Paslier M.C."/>
            <person name="Lippi Y."/>
            <person name="Lorenzon L."/>
            <person name="Mandel J.R."/>
            <person name="Marage G."/>
            <person name="Marchand G."/>
            <person name="Marquand E."/>
            <person name="Bret-Mestries E."/>
            <person name="Morien E."/>
            <person name="Nambeesan S."/>
            <person name="Nguyen T."/>
            <person name="Pegot-Espagnet P."/>
            <person name="Pouilly N."/>
            <person name="Raftis F."/>
            <person name="Sallet E."/>
            <person name="Schiex T."/>
            <person name="Thomas J."/>
            <person name="Vandecasteele C."/>
            <person name="Vares D."/>
            <person name="Vear F."/>
            <person name="Vautrin S."/>
            <person name="Crespi M."/>
            <person name="Mangin B."/>
            <person name="Burke J.M."/>
            <person name="Salse J."/>
            <person name="Munos S."/>
            <person name="Vincourt P."/>
            <person name="Rieseberg L.H."/>
            <person name="Langlade N.B."/>
        </authorList>
    </citation>
    <scope>NUCLEOTIDE SEQUENCE</scope>
    <source>
        <tissue evidence="5">Leaves</tissue>
    </source>
</reference>
<dbReference type="InterPro" id="IPR012677">
    <property type="entry name" value="Nucleotide-bd_a/b_plait_sf"/>
</dbReference>
<proteinExistence type="predicted"/>
<evidence type="ECO:0000313" key="5">
    <source>
        <dbReference type="EMBL" id="KAF5778975.1"/>
    </source>
</evidence>
<name>A0A9K3HIS5_HELAN</name>
<dbReference type="SUPFAM" id="SSF54928">
    <property type="entry name" value="RNA-binding domain, RBD"/>
    <property type="match status" value="1"/>
</dbReference>
<dbReference type="PANTHER" id="PTHR24012">
    <property type="entry name" value="RNA BINDING PROTEIN"/>
    <property type="match status" value="1"/>
</dbReference>
<keyword evidence="2 3" id="KW-0694">RNA-binding</keyword>
<evidence type="ECO:0000256" key="2">
    <source>
        <dbReference type="ARBA" id="ARBA00022884"/>
    </source>
</evidence>
<dbReference type="Gene3D" id="3.30.70.330">
    <property type="match status" value="1"/>
</dbReference>
<gene>
    <name evidence="5" type="ORF">HanXRQr2_Chr12g0553891</name>
</gene>